<gene>
    <name evidence="7" type="primary">atpH</name>
    <name evidence="8" type="ORF">A3B31_02080</name>
</gene>
<sequence>MTKPFTRQLAHALYVAAGDKKGTELDIVIGRAITLLRARPGRSQTQELLAELERVHREETIGVRAVVTSKAPLSHSLKTELIRTLKNRFKKDIDVDEVVDDSVLGGFRVRVGDFIIDATLATQIKELTKHLMNR</sequence>
<keyword evidence="5 7" id="KW-0472">Membrane</keyword>
<evidence type="ECO:0000256" key="7">
    <source>
        <dbReference type="HAMAP-Rule" id="MF_01416"/>
    </source>
</evidence>
<name>A0A1G2BQP0_9BACT</name>
<evidence type="ECO:0000313" key="8">
    <source>
        <dbReference type="EMBL" id="OGY91453.1"/>
    </source>
</evidence>
<keyword evidence="2 7" id="KW-0813">Transport</keyword>
<keyword evidence="6 7" id="KW-0066">ATP synthesis</keyword>
<dbReference type="PROSITE" id="PS00389">
    <property type="entry name" value="ATPASE_DELTA"/>
    <property type="match status" value="1"/>
</dbReference>
<dbReference type="Pfam" id="PF00213">
    <property type="entry name" value="OSCP"/>
    <property type="match status" value="1"/>
</dbReference>
<evidence type="ECO:0000256" key="2">
    <source>
        <dbReference type="ARBA" id="ARBA00022448"/>
    </source>
</evidence>
<organism evidence="8 9">
    <name type="scientific">Candidatus Komeilibacteria bacterium RIFCSPLOWO2_01_FULL_53_11</name>
    <dbReference type="NCBI Taxonomy" id="1798552"/>
    <lineage>
        <taxon>Bacteria</taxon>
        <taxon>Candidatus Komeiliibacteriota</taxon>
    </lineage>
</organism>
<dbReference type="GO" id="GO:0045259">
    <property type="term" value="C:proton-transporting ATP synthase complex"/>
    <property type="evidence" value="ECO:0007669"/>
    <property type="project" value="UniProtKB-KW"/>
</dbReference>
<dbReference type="PANTHER" id="PTHR11910">
    <property type="entry name" value="ATP SYNTHASE DELTA CHAIN"/>
    <property type="match status" value="1"/>
</dbReference>
<dbReference type="GO" id="GO:0046933">
    <property type="term" value="F:proton-transporting ATP synthase activity, rotational mechanism"/>
    <property type="evidence" value="ECO:0007669"/>
    <property type="project" value="UniProtKB-UniRule"/>
</dbReference>
<evidence type="ECO:0000313" key="9">
    <source>
        <dbReference type="Proteomes" id="UP000177349"/>
    </source>
</evidence>
<protein>
    <recommendedName>
        <fullName evidence="7">ATP synthase subunit delta</fullName>
    </recommendedName>
    <alternativeName>
        <fullName evidence="7">ATP synthase F(1) sector subunit delta</fullName>
    </alternativeName>
    <alternativeName>
        <fullName evidence="7">F-type ATPase subunit delta</fullName>
        <shortName evidence="7">F-ATPase subunit delta</shortName>
    </alternativeName>
</protein>
<proteinExistence type="inferred from homology"/>
<dbReference type="InterPro" id="IPR020781">
    <property type="entry name" value="ATPase_OSCP/d_CS"/>
</dbReference>
<keyword evidence="7" id="KW-1003">Cell membrane</keyword>
<comment type="caution">
    <text evidence="8">The sequence shown here is derived from an EMBL/GenBank/DDBJ whole genome shotgun (WGS) entry which is preliminary data.</text>
</comment>
<comment type="function">
    <text evidence="7">This protein is part of the stalk that links CF(0) to CF(1). It either transmits conformational changes from CF(0) to CF(1) or is implicated in proton conduction.</text>
</comment>
<evidence type="ECO:0000256" key="1">
    <source>
        <dbReference type="ARBA" id="ARBA00004370"/>
    </source>
</evidence>
<dbReference type="InterPro" id="IPR000711">
    <property type="entry name" value="ATPase_OSCP/dsu"/>
</dbReference>
<comment type="function">
    <text evidence="7">F(1)F(0) ATP synthase produces ATP from ADP in the presence of a proton or sodium gradient. F-type ATPases consist of two structural domains, F(1) containing the extramembraneous catalytic core and F(0) containing the membrane proton channel, linked together by a central stalk and a peripheral stalk. During catalysis, ATP synthesis in the catalytic domain of F(1) is coupled via a rotary mechanism of the central stalk subunits to proton translocation.</text>
</comment>
<keyword evidence="3 7" id="KW-0375">Hydrogen ion transport</keyword>
<dbReference type="AlphaFoldDB" id="A0A1G2BQP0"/>
<dbReference type="HAMAP" id="MF_01416">
    <property type="entry name" value="ATP_synth_delta_bact"/>
    <property type="match status" value="1"/>
</dbReference>
<evidence type="ECO:0000256" key="5">
    <source>
        <dbReference type="ARBA" id="ARBA00023136"/>
    </source>
</evidence>
<evidence type="ECO:0000256" key="3">
    <source>
        <dbReference type="ARBA" id="ARBA00022781"/>
    </source>
</evidence>
<evidence type="ECO:0000256" key="4">
    <source>
        <dbReference type="ARBA" id="ARBA00023065"/>
    </source>
</evidence>
<reference evidence="8 9" key="1">
    <citation type="journal article" date="2016" name="Nat. Commun.">
        <title>Thousands of microbial genomes shed light on interconnected biogeochemical processes in an aquifer system.</title>
        <authorList>
            <person name="Anantharaman K."/>
            <person name="Brown C.T."/>
            <person name="Hug L.A."/>
            <person name="Sharon I."/>
            <person name="Castelle C.J."/>
            <person name="Probst A.J."/>
            <person name="Thomas B.C."/>
            <person name="Singh A."/>
            <person name="Wilkins M.J."/>
            <person name="Karaoz U."/>
            <person name="Brodie E.L."/>
            <person name="Williams K.H."/>
            <person name="Hubbard S.S."/>
            <person name="Banfield J.F."/>
        </authorList>
    </citation>
    <scope>NUCLEOTIDE SEQUENCE [LARGE SCALE GENOMIC DNA]</scope>
</reference>
<dbReference type="GO" id="GO:0005886">
    <property type="term" value="C:plasma membrane"/>
    <property type="evidence" value="ECO:0007669"/>
    <property type="project" value="UniProtKB-SubCell"/>
</dbReference>
<accession>A0A1G2BQP0</accession>
<evidence type="ECO:0000256" key="6">
    <source>
        <dbReference type="ARBA" id="ARBA00023310"/>
    </source>
</evidence>
<dbReference type="EMBL" id="MHKN01000042">
    <property type="protein sequence ID" value="OGY91453.1"/>
    <property type="molecule type" value="Genomic_DNA"/>
</dbReference>
<comment type="subcellular location">
    <subcellularLocation>
        <location evidence="7">Cell membrane</location>
        <topology evidence="7">Peripheral membrane protein</topology>
    </subcellularLocation>
    <subcellularLocation>
        <location evidence="1">Membrane</location>
    </subcellularLocation>
</comment>
<keyword evidence="7" id="KW-0139">CF(1)</keyword>
<keyword evidence="4 7" id="KW-0406">Ion transport</keyword>
<comment type="similarity">
    <text evidence="7">Belongs to the ATPase delta chain family.</text>
</comment>
<dbReference type="Proteomes" id="UP000177349">
    <property type="component" value="Unassembled WGS sequence"/>
</dbReference>